<dbReference type="KEGG" id="arf:AR1Y2_2808"/>
<sequence>MSTEERLSEIEYQKKRMELNQRFVEMYEDEISYILEQKEDIEAMERLSDEEARLLEEESRKYNRIFARIFYDSAGGRVSDEEFFPLWEREEEIRQGLSRIHSLEGEKKQIEKEISAQGEEEVELKKKEKEFHGKFINRRAYFISMLVMALTGAGLCAAAVLYFEIALTVSLWPVAVAVLGAVMILLILRARQHKAADRKKMYQMVRSHKETSVRRLQSEYDTIVNDLEFCQEKYQVLFGYISEEQWKLFEFCAKVAAELNCSEELMVQRASFVSAMEKCGMRAPKAWCYYPKAIYDIPKRINRMEWLSRRQIICEQAMVQHERAIRNNLLA</sequence>
<organism evidence="3 4">
    <name type="scientific">Anaerostipes rhamnosivorans</name>
    <dbReference type="NCBI Taxonomy" id="1229621"/>
    <lineage>
        <taxon>Bacteria</taxon>
        <taxon>Bacillati</taxon>
        <taxon>Bacillota</taxon>
        <taxon>Clostridia</taxon>
        <taxon>Lachnospirales</taxon>
        <taxon>Lachnospiraceae</taxon>
        <taxon>Anaerostipes</taxon>
    </lineage>
</organism>
<keyword evidence="2" id="KW-1133">Transmembrane helix</keyword>
<evidence type="ECO:0000256" key="2">
    <source>
        <dbReference type="SAM" id="Phobius"/>
    </source>
</evidence>
<dbReference type="AlphaFoldDB" id="A0A4P8IEI1"/>
<feature type="coiled-coil region" evidence="1">
    <location>
        <begin position="93"/>
        <end position="127"/>
    </location>
</feature>
<protein>
    <submittedName>
        <fullName evidence="3">Uncharacterized protein</fullName>
    </submittedName>
</protein>
<feature type="transmembrane region" description="Helical" evidence="2">
    <location>
        <begin position="140"/>
        <end position="163"/>
    </location>
</feature>
<dbReference type="Proteomes" id="UP000298653">
    <property type="component" value="Chromosome"/>
</dbReference>
<keyword evidence="4" id="KW-1185">Reference proteome</keyword>
<proteinExistence type="predicted"/>
<evidence type="ECO:0000256" key="1">
    <source>
        <dbReference type="SAM" id="Coils"/>
    </source>
</evidence>
<gene>
    <name evidence="3" type="ORF">AR1Y2_2808</name>
</gene>
<accession>A0A4P8IEI1</accession>
<keyword evidence="2" id="KW-0472">Membrane</keyword>
<evidence type="ECO:0000313" key="4">
    <source>
        <dbReference type="Proteomes" id="UP000298653"/>
    </source>
</evidence>
<keyword evidence="2" id="KW-0812">Transmembrane</keyword>
<evidence type="ECO:0000313" key="3">
    <source>
        <dbReference type="EMBL" id="QCP36262.1"/>
    </source>
</evidence>
<dbReference type="EMBL" id="CP040058">
    <property type="protein sequence ID" value="QCP36262.1"/>
    <property type="molecule type" value="Genomic_DNA"/>
</dbReference>
<reference evidence="3 4" key="1">
    <citation type="submission" date="2019-05" db="EMBL/GenBank/DDBJ databases">
        <title>Complete genome sequencing of Anaerostipes rhamnosivorans.</title>
        <authorList>
            <person name="Bui T.P.N."/>
            <person name="de Vos W.M."/>
        </authorList>
    </citation>
    <scope>NUCLEOTIDE SEQUENCE [LARGE SCALE GENOMIC DNA]</scope>
    <source>
        <strain evidence="3 4">1y2</strain>
    </source>
</reference>
<keyword evidence="1" id="KW-0175">Coiled coil</keyword>
<name>A0A4P8IEI1_9FIRM</name>
<dbReference type="OrthoDB" id="2051509at2"/>
<feature type="transmembrane region" description="Helical" evidence="2">
    <location>
        <begin position="169"/>
        <end position="190"/>
    </location>
</feature>
<dbReference type="RefSeq" id="WP_137329519.1">
    <property type="nucleotide sequence ID" value="NZ_CP040058.1"/>
</dbReference>